<feature type="transmembrane region" description="Helical" evidence="5">
    <location>
        <begin position="87"/>
        <end position="105"/>
    </location>
</feature>
<dbReference type="InterPro" id="IPR002797">
    <property type="entry name" value="Polysacc_synth"/>
</dbReference>
<feature type="transmembrane region" description="Helical" evidence="5">
    <location>
        <begin position="21"/>
        <end position="39"/>
    </location>
</feature>
<reference evidence="7" key="1">
    <citation type="submission" date="2017-09" db="EMBL/GenBank/DDBJ databases">
        <title>Depth-based differentiation of microbial function through sediment-hosted aquifers and enrichment of novel symbionts in the deep terrestrial subsurface.</title>
        <authorList>
            <person name="Probst A.J."/>
            <person name="Ladd B."/>
            <person name="Jarett J.K."/>
            <person name="Geller-Mcgrath D.E."/>
            <person name="Sieber C.M.K."/>
            <person name="Emerson J.B."/>
            <person name="Anantharaman K."/>
            <person name="Thomas B.C."/>
            <person name="Malmstrom R."/>
            <person name="Stieglmeier M."/>
            <person name="Klingl A."/>
            <person name="Woyke T."/>
            <person name="Ryan C.M."/>
            <person name="Banfield J.F."/>
        </authorList>
    </citation>
    <scope>NUCLEOTIDE SEQUENCE [LARGE SCALE GENOMIC DNA]</scope>
</reference>
<evidence type="ECO:0000313" key="6">
    <source>
        <dbReference type="EMBL" id="PJC65467.1"/>
    </source>
</evidence>
<name>A0A2M8G1D5_9BACT</name>
<dbReference type="EMBL" id="PFQX01000021">
    <property type="protein sequence ID" value="PJC65467.1"/>
    <property type="molecule type" value="Genomic_DNA"/>
</dbReference>
<sequence>MDRTTGRRIAKNTAWLFTGQIVGRLLRAAIIIYAARILGAASWGAFSYALSVAAFLTIFSDIGINALLTREGSKNPNERERYLATSFFVKLTFLLMMSAGVLIFINHLTNLPEAVSLMPIALAVFIFDSLRDLGSAMARALEKMRIEAVTNIFTNIAITIFGFIALYISPTSTSVILAYAAGTLVGFVSIVIPLRRYFRGLTRNFDRSLVKPILATAWPFGLVGLMGAVMINTDVLILGWMREATEVGLYSAAQRPIQLLYIAPSLIATAFFPQLARLAADSKEKFS</sequence>
<comment type="subcellular location">
    <subcellularLocation>
        <location evidence="1">Membrane</location>
        <topology evidence="1">Multi-pass membrane protein</topology>
    </subcellularLocation>
</comment>
<dbReference type="AlphaFoldDB" id="A0A2M8G1D5"/>
<feature type="transmembrane region" description="Helical" evidence="5">
    <location>
        <begin position="45"/>
        <end position="67"/>
    </location>
</feature>
<feature type="non-terminal residue" evidence="6">
    <location>
        <position position="287"/>
    </location>
</feature>
<feature type="transmembrane region" description="Helical" evidence="5">
    <location>
        <begin position="111"/>
        <end position="127"/>
    </location>
</feature>
<evidence type="ECO:0000256" key="3">
    <source>
        <dbReference type="ARBA" id="ARBA00022989"/>
    </source>
</evidence>
<comment type="caution">
    <text evidence="6">The sequence shown here is derived from an EMBL/GenBank/DDBJ whole genome shotgun (WGS) entry which is preliminary data.</text>
</comment>
<dbReference type="PANTHER" id="PTHR43424">
    <property type="entry name" value="LOCUS PUTATIVE PROTEIN 1-RELATED"/>
    <property type="match status" value="1"/>
</dbReference>
<proteinExistence type="predicted"/>
<evidence type="ECO:0000256" key="4">
    <source>
        <dbReference type="ARBA" id="ARBA00023136"/>
    </source>
</evidence>
<evidence type="ECO:0008006" key="8">
    <source>
        <dbReference type="Google" id="ProtNLM"/>
    </source>
</evidence>
<feature type="transmembrane region" description="Helical" evidence="5">
    <location>
        <begin position="215"/>
        <end position="241"/>
    </location>
</feature>
<keyword evidence="4 5" id="KW-0472">Membrane</keyword>
<dbReference type="GO" id="GO:0016020">
    <property type="term" value="C:membrane"/>
    <property type="evidence" value="ECO:0007669"/>
    <property type="project" value="UniProtKB-SubCell"/>
</dbReference>
<organism evidence="6 7">
    <name type="scientific">Candidatus Colwellbacteria bacterium CG_4_9_14_0_2_um_filter_50_12</name>
    <dbReference type="NCBI Taxonomy" id="1974538"/>
    <lineage>
        <taxon>Bacteria</taxon>
        <taxon>Candidatus Colwelliibacteriota</taxon>
    </lineage>
</organism>
<protein>
    <recommendedName>
        <fullName evidence="8">Polysaccharide biosynthesis protein C-terminal domain-containing protein</fullName>
    </recommendedName>
</protein>
<feature type="transmembrane region" description="Helical" evidence="5">
    <location>
        <begin position="148"/>
        <end position="168"/>
    </location>
</feature>
<gene>
    <name evidence="6" type="ORF">CO020_00480</name>
</gene>
<evidence type="ECO:0000256" key="1">
    <source>
        <dbReference type="ARBA" id="ARBA00004141"/>
    </source>
</evidence>
<evidence type="ECO:0000256" key="2">
    <source>
        <dbReference type="ARBA" id="ARBA00022692"/>
    </source>
</evidence>
<evidence type="ECO:0000313" key="7">
    <source>
        <dbReference type="Proteomes" id="UP000229674"/>
    </source>
</evidence>
<feature type="transmembrane region" description="Helical" evidence="5">
    <location>
        <begin position="261"/>
        <end position="280"/>
    </location>
</feature>
<dbReference type="Proteomes" id="UP000229674">
    <property type="component" value="Unassembled WGS sequence"/>
</dbReference>
<feature type="transmembrane region" description="Helical" evidence="5">
    <location>
        <begin position="174"/>
        <end position="194"/>
    </location>
</feature>
<keyword evidence="3 5" id="KW-1133">Transmembrane helix</keyword>
<keyword evidence="2 5" id="KW-0812">Transmembrane</keyword>
<dbReference type="Pfam" id="PF01943">
    <property type="entry name" value="Polysacc_synt"/>
    <property type="match status" value="1"/>
</dbReference>
<evidence type="ECO:0000256" key="5">
    <source>
        <dbReference type="SAM" id="Phobius"/>
    </source>
</evidence>
<dbReference type="InterPro" id="IPR052556">
    <property type="entry name" value="PolySynth_Transporter"/>
</dbReference>
<dbReference type="PANTHER" id="PTHR43424:SF1">
    <property type="entry name" value="LOCUS PUTATIVE PROTEIN 1-RELATED"/>
    <property type="match status" value="1"/>
</dbReference>
<accession>A0A2M8G1D5</accession>